<comment type="caution">
    <text evidence="1">The sequence shown here is derived from an EMBL/GenBank/DDBJ whole genome shotgun (WGS) entry which is preliminary data.</text>
</comment>
<dbReference type="EMBL" id="DVGK01000055">
    <property type="protein sequence ID" value="HIR13218.1"/>
    <property type="molecule type" value="Genomic_DNA"/>
</dbReference>
<organism evidence="1 2">
    <name type="scientific">Candidatus Choladousia intestinavium</name>
    <dbReference type="NCBI Taxonomy" id="2840727"/>
    <lineage>
        <taxon>Bacteria</taxon>
        <taxon>Bacillati</taxon>
        <taxon>Bacillota</taxon>
        <taxon>Clostridia</taxon>
        <taxon>Lachnospirales</taxon>
        <taxon>Lachnospiraceae</taxon>
        <taxon>Lachnospiraceae incertae sedis</taxon>
        <taxon>Candidatus Choladousia</taxon>
    </lineage>
</organism>
<name>A0A9D1AAZ6_9FIRM</name>
<reference evidence="1" key="1">
    <citation type="submission" date="2020-10" db="EMBL/GenBank/DDBJ databases">
        <authorList>
            <person name="Gilroy R."/>
        </authorList>
    </citation>
    <scope>NUCLEOTIDE SEQUENCE</scope>
    <source>
        <strain evidence="1">ChiSjej4B22-8148</strain>
    </source>
</reference>
<proteinExistence type="predicted"/>
<gene>
    <name evidence="1" type="ORF">IAB31_04765</name>
</gene>
<sequence length="67" mass="7828">MEERMQEARLDPYRLSALMKAASKITDSMVNSVWHLSFDEMELVLDLVRHGIEKSREVQNVSEQDSF</sequence>
<protein>
    <submittedName>
        <fullName evidence="1">Uncharacterized protein</fullName>
    </submittedName>
</protein>
<dbReference type="Proteomes" id="UP000886757">
    <property type="component" value="Unassembled WGS sequence"/>
</dbReference>
<evidence type="ECO:0000313" key="1">
    <source>
        <dbReference type="EMBL" id="HIR13218.1"/>
    </source>
</evidence>
<accession>A0A9D1AAZ6</accession>
<dbReference type="AlphaFoldDB" id="A0A9D1AAZ6"/>
<reference evidence="1" key="2">
    <citation type="journal article" date="2021" name="PeerJ">
        <title>Extensive microbial diversity within the chicken gut microbiome revealed by metagenomics and culture.</title>
        <authorList>
            <person name="Gilroy R."/>
            <person name="Ravi A."/>
            <person name="Getino M."/>
            <person name="Pursley I."/>
            <person name="Horton D.L."/>
            <person name="Alikhan N.F."/>
            <person name="Baker D."/>
            <person name="Gharbi K."/>
            <person name="Hall N."/>
            <person name="Watson M."/>
            <person name="Adriaenssens E.M."/>
            <person name="Foster-Nyarko E."/>
            <person name="Jarju S."/>
            <person name="Secka A."/>
            <person name="Antonio M."/>
            <person name="Oren A."/>
            <person name="Chaudhuri R.R."/>
            <person name="La Ragione R."/>
            <person name="Hildebrand F."/>
            <person name="Pallen M.J."/>
        </authorList>
    </citation>
    <scope>NUCLEOTIDE SEQUENCE</scope>
    <source>
        <strain evidence="1">ChiSjej4B22-8148</strain>
    </source>
</reference>
<evidence type="ECO:0000313" key="2">
    <source>
        <dbReference type="Proteomes" id="UP000886757"/>
    </source>
</evidence>